<name>A0A8S1TS52_PAROT</name>
<dbReference type="PANTHER" id="PTHR43358:SF4">
    <property type="entry name" value="ALPHA_BETA HYDROLASE FOLD-1 DOMAIN-CONTAINING PROTEIN"/>
    <property type="match status" value="1"/>
</dbReference>
<sequence>MKPQEYKWNEKLWKPIVRPPRHCYHLKDLGNDLFKIKDTITKRTDFEIYNNRNQKLQCSLFEPINMQGNPHPCMIYLHGNSSSRIEAFTIIEYLIPANISVCGIDLSGIQNKVDKVLDYLKGNIYLWDFMSVTMLYAYMITQEKTNYITSIGLWGRSMGSVTAILAAYNNIDFKVLVCDSPFSNLTLLCKELAKENYKIPNCCFNCFWCYVKSKIHQEVQFNIDELNIVQKIQVLPQDVHILFLSAQQDDLIRESHPKLLMKQFRGQDKELFSFEGTHNSKRPAKIMEDSVAFVLKAFGQNVWTASNIKYAMKYSQNQLSKQVPLLKGDKRSVQPHMEKDDY</sequence>
<dbReference type="EMBL" id="CAJJDP010000029">
    <property type="protein sequence ID" value="CAD8154764.1"/>
    <property type="molecule type" value="Genomic_DNA"/>
</dbReference>
<dbReference type="InterPro" id="IPR052920">
    <property type="entry name" value="DNA-binding_regulatory"/>
</dbReference>
<accession>A0A8S1TS52</accession>
<keyword evidence="2" id="KW-1185">Reference proteome</keyword>
<dbReference type="OrthoDB" id="10249433at2759"/>
<evidence type="ECO:0000313" key="2">
    <source>
        <dbReference type="Proteomes" id="UP000683925"/>
    </source>
</evidence>
<evidence type="ECO:0000313" key="1">
    <source>
        <dbReference type="EMBL" id="CAD8154764.1"/>
    </source>
</evidence>
<dbReference type="AlphaFoldDB" id="A0A8S1TS52"/>
<dbReference type="PANTHER" id="PTHR43358">
    <property type="entry name" value="ALPHA/BETA-HYDROLASE"/>
    <property type="match status" value="1"/>
</dbReference>
<comment type="caution">
    <text evidence="1">The sequence shown here is derived from an EMBL/GenBank/DDBJ whole genome shotgun (WGS) entry which is preliminary data.</text>
</comment>
<organism evidence="1 2">
    <name type="scientific">Paramecium octaurelia</name>
    <dbReference type="NCBI Taxonomy" id="43137"/>
    <lineage>
        <taxon>Eukaryota</taxon>
        <taxon>Sar</taxon>
        <taxon>Alveolata</taxon>
        <taxon>Ciliophora</taxon>
        <taxon>Intramacronucleata</taxon>
        <taxon>Oligohymenophorea</taxon>
        <taxon>Peniculida</taxon>
        <taxon>Parameciidae</taxon>
        <taxon>Paramecium</taxon>
    </lineage>
</organism>
<dbReference type="Proteomes" id="UP000683925">
    <property type="component" value="Unassembled WGS sequence"/>
</dbReference>
<proteinExistence type="predicted"/>
<reference evidence="1" key="1">
    <citation type="submission" date="2021-01" db="EMBL/GenBank/DDBJ databases">
        <authorList>
            <consortium name="Genoscope - CEA"/>
            <person name="William W."/>
        </authorList>
    </citation>
    <scope>NUCLEOTIDE SEQUENCE</scope>
</reference>
<protein>
    <submittedName>
        <fullName evidence="1">Uncharacterized protein</fullName>
    </submittedName>
</protein>
<gene>
    <name evidence="1" type="ORF">POCTA_138.1.T0290340</name>
</gene>